<keyword evidence="2 4" id="KW-0863">Zinc-finger</keyword>
<evidence type="ECO:0000256" key="5">
    <source>
        <dbReference type="SAM" id="MobiDB-lite"/>
    </source>
</evidence>
<evidence type="ECO:0000259" key="6">
    <source>
        <dbReference type="PROSITE" id="PS51501"/>
    </source>
</evidence>
<dbReference type="GO" id="GO:0008270">
    <property type="term" value="F:zinc ion binding"/>
    <property type="evidence" value="ECO:0007669"/>
    <property type="project" value="UniProtKB-KW"/>
</dbReference>
<evidence type="ECO:0000313" key="8">
    <source>
        <dbReference type="Proteomes" id="UP000016923"/>
    </source>
</evidence>
<dbReference type="InterPro" id="IPR007853">
    <property type="entry name" value="Znf_DNL-typ"/>
</dbReference>
<dbReference type="eggNOG" id="KOG3277">
    <property type="taxonomic scope" value="Eukaryota"/>
</dbReference>
<sequence length="233" mass="24826">MASKQAWALLTKQPIAARTATASRALRCSPVSVQPGCSPFTRSASFFPTASPISSLARQAYRGAVQPRLFSSSSVARSADETGVSSGAPQAQGEKQQDTSPPPQYELTFTCKPCGTRSAHKISKQGYHHGSVLITCPSCRNRHIISDHLGIFGTAPGQARTIEDIMREKGQFVKKGTLGEDGDVEFWEDGSSSDRKARQDDEGVVMAKKKEGAEAEAEKNAAPGSTFQPAGKP</sequence>
<dbReference type="Proteomes" id="UP000016923">
    <property type="component" value="Unassembled WGS sequence"/>
</dbReference>
<dbReference type="InterPro" id="IPR024158">
    <property type="entry name" value="Mt_import_TIM15"/>
</dbReference>
<gene>
    <name evidence="7" type="ORF">F503_02505</name>
</gene>
<feature type="compositionally biased region" description="Basic and acidic residues" evidence="5">
    <location>
        <begin position="192"/>
        <end position="201"/>
    </location>
</feature>
<dbReference type="VEuPathDB" id="FungiDB:F503_02505"/>
<feature type="compositionally biased region" description="Polar residues" evidence="5">
    <location>
        <begin position="223"/>
        <end position="233"/>
    </location>
</feature>
<evidence type="ECO:0000256" key="1">
    <source>
        <dbReference type="ARBA" id="ARBA00022723"/>
    </source>
</evidence>
<dbReference type="EMBL" id="KE148153">
    <property type="protein sequence ID" value="EPE06377.1"/>
    <property type="molecule type" value="Genomic_DNA"/>
</dbReference>
<accession>S3C0W3</accession>
<feature type="region of interest" description="Disordered" evidence="5">
    <location>
        <begin position="184"/>
        <end position="233"/>
    </location>
</feature>
<dbReference type="GO" id="GO:0051087">
    <property type="term" value="F:protein-folding chaperone binding"/>
    <property type="evidence" value="ECO:0007669"/>
    <property type="project" value="TreeGrafter"/>
</dbReference>
<proteinExistence type="predicted"/>
<dbReference type="PROSITE" id="PS51501">
    <property type="entry name" value="ZF_DNL"/>
    <property type="match status" value="1"/>
</dbReference>
<dbReference type="OMA" id="WFTETED"/>
<dbReference type="HOGENOM" id="CLU_093902_0_0_1"/>
<dbReference type="GO" id="GO:0006457">
    <property type="term" value="P:protein folding"/>
    <property type="evidence" value="ECO:0007669"/>
    <property type="project" value="TreeGrafter"/>
</dbReference>
<dbReference type="STRING" id="1262450.S3C0W3"/>
<keyword evidence="3" id="KW-0862">Zinc</keyword>
<dbReference type="GO" id="GO:0030150">
    <property type="term" value="P:protein import into mitochondrial matrix"/>
    <property type="evidence" value="ECO:0007669"/>
    <property type="project" value="TreeGrafter"/>
</dbReference>
<evidence type="ECO:0000256" key="4">
    <source>
        <dbReference type="PROSITE-ProRule" id="PRU00834"/>
    </source>
</evidence>
<name>S3C0W3_OPHP1</name>
<dbReference type="PANTHER" id="PTHR20922">
    <property type="entry name" value="DNL-TYPE ZINC FINGER PROTEIN"/>
    <property type="match status" value="1"/>
</dbReference>
<organism evidence="7 8">
    <name type="scientific">Ophiostoma piceae (strain UAMH 11346)</name>
    <name type="common">Sap stain fungus</name>
    <dbReference type="NCBI Taxonomy" id="1262450"/>
    <lineage>
        <taxon>Eukaryota</taxon>
        <taxon>Fungi</taxon>
        <taxon>Dikarya</taxon>
        <taxon>Ascomycota</taxon>
        <taxon>Pezizomycotina</taxon>
        <taxon>Sordariomycetes</taxon>
        <taxon>Sordariomycetidae</taxon>
        <taxon>Ophiostomatales</taxon>
        <taxon>Ophiostomataceae</taxon>
        <taxon>Ophiostoma</taxon>
    </lineage>
</organism>
<dbReference type="Pfam" id="PF05180">
    <property type="entry name" value="zf-DNL"/>
    <property type="match status" value="1"/>
</dbReference>
<reference evidence="7 8" key="1">
    <citation type="journal article" date="2013" name="BMC Genomics">
        <title>The genome and transcriptome of the pine saprophyte Ophiostoma piceae, and a comparison with the bark beetle-associated pine pathogen Grosmannia clavigera.</title>
        <authorList>
            <person name="Haridas S."/>
            <person name="Wang Y."/>
            <person name="Lim L."/>
            <person name="Massoumi Alamouti S."/>
            <person name="Jackman S."/>
            <person name="Docking R."/>
            <person name="Robertson G."/>
            <person name="Birol I."/>
            <person name="Bohlmann J."/>
            <person name="Breuil C."/>
        </authorList>
    </citation>
    <scope>NUCLEOTIDE SEQUENCE [LARGE SCALE GENOMIC DNA]</scope>
    <source>
        <strain evidence="7 8">UAMH 11346</strain>
    </source>
</reference>
<keyword evidence="1" id="KW-0479">Metal-binding</keyword>
<dbReference type="PANTHER" id="PTHR20922:SF13">
    <property type="entry name" value="DNL-TYPE ZINC FINGER PROTEIN"/>
    <property type="match status" value="1"/>
</dbReference>
<evidence type="ECO:0000256" key="3">
    <source>
        <dbReference type="ARBA" id="ARBA00022833"/>
    </source>
</evidence>
<feature type="compositionally biased region" description="Basic and acidic residues" evidence="5">
    <location>
        <begin position="208"/>
        <end position="219"/>
    </location>
</feature>
<feature type="region of interest" description="Disordered" evidence="5">
    <location>
        <begin position="76"/>
        <end position="104"/>
    </location>
</feature>
<protein>
    <submittedName>
        <fullName evidence="7">Dnl zinc finger domain-containing protein</fullName>
    </submittedName>
</protein>
<evidence type="ECO:0000313" key="7">
    <source>
        <dbReference type="EMBL" id="EPE06377.1"/>
    </source>
</evidence>
<dbReference type="AlphaFoldDB" id="S3C0W3"/>
<dbReference type="GO" id="GO:0005739">
    <property type="term" value="C:mitochondrion"/>
    <property type="evidence" value="ECO:0007669"/>
    <property type="project" value="TreeGrafter"/>
</dbReference>
<keyword evidence="8" id="KW-1185">Reference proteome</keyword>
<dbReference type="OrthoDB" id="512667at2759"/>
<evidence type="ECO:0000256" key="2">
    <source>
        <dbReference type="ARBA" id="ARBA00022771"/>
    </source>
</evidence>
<dbReference type="GO" id="GO:0050821">
    <property type="term" value="P:protein stabilization"/>
    <property type="evidence" value="ECO:0007669"/>
    <property type="project" value="TreeGrafter"/>
</dbReference>
<feature type="domain" description="DNL-type" evidence="6">
    <location>
        <begin position="100"/>
        <end position="198"/>
    </location>
</feature>